<dbReference type="InterPro" id="IPR000390">
    <property type="entry name" value="Small_drug/metabolite_transptr"/>
</dbReference>
<feature type="transmembrane region" description="Helical" evidence="8">
    <location>
        <begin position="30"/>
        <end position="49"/>
    </location>
</feature>
<sequence length="116" mass="11759">MRAWWLLAVAVACEVSGSLAMKAAVDVPAWYVLTAVGYTASLALLALVLRTGMTVGKAYGIWGATGVALTAVLSAAIFGEPLTPLMGLGVLLVIAGVLLVEFGSHPNASDTVEAAS</sequence>
<evidence type="ECO:0000256" key="3">
    <source>
        <dbReference type="ARBA" id="ARBA00022475"/>
    </source>
</evidence>
<evidence type="ECO:0000256" key="7">
    <source>
        <dbReference type="RuleBase" id="RU003942"/>
    </source>
</evidence>
<dbReference type="InterPro" id="IPR045324">
    <property type="entry name" value="Small_multidrug_res"/>
</dbReference>
<gene>
    <name evidence="9" type="ORF">D1832_11600</name>
</gene>
<accession>A0A417Z3B3</accession>
<evidence type="ECO:0000256" key="1">
    <source>
        <dbReference type="ARBA" id="ARBA00004651"/>
    </source>
</evidence>
<dbReference type="GO" id="GO:0005886">
    <property type="term" value="C:plasma membrane"/>
    <property type="evidence" value="ECO:0007669"/>
    <property type="project" value="UniProtKB-SubCell"/>
</dbReference>
<keyword evidence="2" id="KW-0813">Transport</keyword>
<dbReference type="Gene3D" id="1.10.3730.20">
    <property type="match status" value="1"/>
</dbReference>
<evidence type="ECO:0000256" key="2">
    <source>
        <dbReference type="ARBA" id="ARBA00022448"/>
    </source>
</evidence>
<keyword evidence="4 7" id="KW-0812">Transmembrane</keyword>
<dbReference type="EMBL" id="QWLM01000014">
    <property type="protein sequence ID" value="RHW44698.1"/>
    <property type="molecule type" value="Genomic_DNA"/>
</dbReference>
<evidence type="ECO:0000313" key="9">
    <source>
        <dbReference type="EMBL" id="RHW44698.1"/>
    </source>
</evidence>
<evidence type="ECO:0000256" key="6">
    <source>
        <dbReference type="ARBA" id="ARBA00023136"/>
    </source>
</evidence>
<keyword evidence="5 8" id="KW-1133">Transmembrane helix</keyword>
<dbReference type="SUPFAM" id="SSF103481">
    <property type="entry name" value="Multidrug resistance efflux transporter EmrE"/>
    <property type="match status" value="1"/>
</dbReference>
<dbReference type="PANTHER" id="PTHR30561:SF1">
    <property type="entry name" value="MULTIDRUG TRANSPORTER EMRE"/>
    <property type="match status" value="1"/>
</dbReference>
<comment type="caution">
    <text evidence="9">The sequence shown here is derived from an EMBL/GenBank/DDBJ whole genome shotgun (WGS) entry which is preliminary data.</text>
</comment>
<keyword evidence="6 8" id="KW-0472">Membrane</keyword>
<dbReference type="Pfam" id="PF00893">
    <property type="entry name" value="Multi_Drug_Res"/>
    <property type="match status" value="1"/>
</dbReference>
<evidence type="ECO:0000256" key="4">
    <source>
        <dbReference type="ARBA" id="ARBA00022692"/>
    </source>
</evidence>
<keyword evidence="3" id="KW-1003">Cell membrane</keyword>
<reference evidence="9 10" key="1">
    <citation type="submission" date="2018-08" db="EMBL/GenBank/DDBJ databases">
        <title>Whole genome sequence analysis of Dermacoccus abyssi bacteria isolated from Deep Mariana trench Micromonospora spp reveals genes involved in the environmental adaptation and production of secondary metabolites.</title>
        <authorList>
            <person name="Abdel-Mageed W.M."/>
            <person name="Lehri B."/>
            <person name="Nouioui I."/>
            <person name="Goodfellow I."/>
            <person name="Jaspars M."/>
            <person name="Karlyshev A."/>
        </authorList>
    </citation>
    <scope>NUCLEOTIDE SEQUENCE [LARGE SCALE GENOMIC DNA]</scope>
    <source>
        <strain evidence="9 10">MT1.1</strain>
    </source>
</reference>
<evidence type="ECO:0000256" key="8">
    <source>
        <dbReference type="SAM" id="Phobius"/>
    </source>
</evidence>
<dbReference type="RefSeq" id="WP_118914202.1">
    <property type="nucleotide sequence ID" value="NZ_CBCRVH010000014.1"/>
</dbReference>
<proteinExistence type="inferred from homology"/>
<evidence type="ECO:0000256" key="5">
    <source>
        <dbReference type="ARBA" id="ARBA00022989"/>
    </source>
</evidence>
<dbReference type="GO" id="GO:0022857">
    <property type="term" value="F:transmembrane transporter activity"/>
    <property type="evidence" value="ECO:0007669"/>
    <property type="project" value="InterPro"/>
</dbReference>
<feature type="transmembrane region" description="Helical" evidence="8">
    <location>
        <begin position="85"/>
        <end position="102"/>
    </location>
</feature>
<dbReference type="InterPro" id="IPR037185">
    <property type="entry name" value="EmrE-like"/>
</dbReference>
<protein>
    <submittedName>
        <fullName evidence="9">QacE family quaternary ammonium compound efflux SMR transporter</fullName>
    </submittedName>
</protein>
<dbReference type="AlphaFoldDB" id="A0A417Z3B3"/>
<dbReference type="Proteomes" id="UP000285376">
    <property type="component" value="Unassembled WGS sequence"/>
</dbReference>
<organism evidence="9 10">
    <name type="scientific">Dermacoccus abyssi</name>
    <dbReference type="NCBI Taxonomy" id="322596"/>
    <lineage>
        <taxon>Bacteria</taxon>
        <taxon>Bacillati</taxon>
        <taxon>Actinomycetota</taxon>
        <taxon>Actinomycetes</taxon>
        <taxon>Micrococcales</taxon>
        <taxon>Dermacoccaceae</taxon>
        <taxon>Dermacoccus</taxon>
    </lineage>
</organism>
<evidence type="ECO:0000313" key="10">
    <source>
        <dbReference type="Proteomes" id="UP000285376"/>
    </source>
</evidence>
<comment type="subcellular location">
    <subcellularLocation>
        <location evidence="1 7">Cell membrane</location>
        <topology evidence="1 7">Multi-pass membrane protein</topology>
    </subcellularLocation>
</comment>
<comment type="similarity">
    <text evidence="7">Belongs to the drug/metabolite transporter (DMT) superfamily. Small multidrug resistance (SMR) (TC 2.A.7.1) family.</text>
</comment>
<feature type="transmembrane region" description="Helical" evidence="8">
    <location>
        <begin position="61"/>
        <end position="79"/>
    </location>
</feature>
<name>A0A417Z3B3_9MICO</name>
<dbReference type="PANTHER" id="PTHR30561">
    <property type="entry name" value="SMR FAMILY PROTON-DEPENDENT DRUG EFFLUX TRANSPORTER SUGE"/>
    <property type="match status" value="1"/>
</dbReference>